<dbReference type="PANTHER" id="PTHR48080">
    <property type="entry name" value="D-GALACTONATE DEHYDRATASE-RELATED"/>
    <property type="match status" value="1"/>
</dbReference>
<organism evidence="3 4">
    <name type="scientific">Ferviditalea candida</name>
    <dbReference type="NCBI Taxonomy" id="3108399"/>
    <lineage>
        <taxon>Bacteria</taxon>
        <taxon>Bacillati</taxon>
        <taxon>Bacillota</taxon>
        <taxon>Bacilli</taxon>
        <taxon>Bacillales</taxon>
        <taxon>Paenibacillaceae</taxon>
        <taxon>Ferviditalea</taxon>
    </lineage>
</organism>
<dbReference type="RefSeq" id="WP_371753227.1">
    <property type="nucleotide sequence ID" value="NZ_JAYJLD010000005.1"/>
</dbReference>
<keyword evidence="4" id="KW-1185">Reference proteome</keyword>
<reference evidence="3" key="1">
    <citation type="submission" date="2023-12" db="EMBL/GenBank/DDBJ databases">
        <title>Fervidustalea candida gen. nov., sp. nov., a novel member of the family Paenibacillaceae isolated from a geothermal area.</title>
        <authorList>
            <person name="Li W.-J."/>
            <person name="Jiao J.-Y."/>
            <person name="Chen Y."/>
        </authorList>
    </citation>
    <scope>NUCLEOTIDE SEQUENCE</scope>
    <source>
        <strain evidence="3">SYSU GA230002</strain>
    </source>
</reference>
<dbReference type="SUPFAM" id="SSF54826">
    <property type="entry name" value="Enolase N-terminal domain-like"/>
    <property type="match status" value="1"/>
</dbReference>
<evidence type="ECO:0000313" key="4">
    <source>
        <dbReference type="Proteomes" id="UP001310386"/>
    </source>
</evidence>
<proteinExistence type="predicted"/>
<gene>
    <name evidence="3" type="ORF">VF724_04640</name>
</gene>
<sequence>METFIVSIPYSHTEKSSRVNRLGVTDVIVKLTADNGLVGWGESCSGADVKSVEQAVLSAKPYVIGKDPWQLDAIYNDYMKKGLWDFRPMTAQFAFVGIDQALWDLCGKEAGQPVYKFFGGAMRVSVNYFYYLSHSSVEEMERQCRDGLDKGYSVFYLKTGIDRKTEDELLSVILGRDYAEISYVM</sequence>
<dbReference type="Gene3D" id="3.20.20.120">
    <property type="entry name" value="Enolase-like C-terminal domain"/>
    <property type="match status" value="1"/>
</dbReference>
<feature type="domain" description="Mandelate racemase/muconate lactonizing enzyme N-terminal" evidence="2">
    <location>
        <begin position="26"/>
        <end position="119"/>
    </location>
</feature>
<dbReference type="SUPFAM" id="SSF51604">
    <property type="entry name" value="Enolase C-terminal domain-like"/>
    <property type="match status" value="1"/>
</dbReference>
<dbReference type="InterPro" id="IPR013341">
    <property type="entry name" value="Mandelate_racemase_N_dom"/>
</dbReference>
<evidence type="ECO:0000313" key="3">
    <source>
        <dbReference type="EMBL" id="MEB3100945.1"/>
    </source>
</evidence>
<keyword evidence="1" id="KW-0479">Metal-binding</keyword>
<accession>A0ABU5ZEL7</accession>
<comment type="caution">
    <text evidence="3">The sequence shown here is derived from an EMBL/GenBank/DDBJ whole genome shotgun (WGS) entry which is preliminary data.</text>
</comment>
<evidence type="ECO:0000259" key="2">
    <source>
        <dbReference type="Pfam" id="PF02746"/>
    </source>
</evidence>
<protein>
    <recommendedName>
        <fullName evidence="2">Mandelate racemase/muconate lactonizing enzyme N-terminal domain-containing protein</fullName>
    </recommendedName>
</protein>
<evidence type="ECO:0000256" key="1">
    <source>
        <dbReference type="ARBA" id="ARBA00022723"/>
    </source>
</evidence>
<name>A0ABU5ZEL7_9BACL</name>
<dbReference type="InterPro" id="IPR036849">
    <property type="entry name" value="Enolase-like_C_sf"/>
</dbReference>
<dbReference type="Gene3D" id="3.30.390.10">
    <property type="entry name" value="Enolase-like, N-terminal domain"/>
    <property type="match status" value="1"/>
</dbReference>
<dbReference type="Proteomes" id="UP001310386">
    <property type="component" value="Unassembled WGS sequence"/>
</dbReference>
<dbReference type="InterPro" id="IPR034593">
    <property type="entry name" value="DgoD-like"/>
</dbReference>
<dbReference type="InterPro" id="IPR029017">
    <property type="entry name" value="Enolase-like_N"/>
</dbReference>
<dbReference type="EMBL" id="JAYJLD010000005">
    <property type="protein sequence ID" value="MEB3100945.1"/>
    <property type="molecule type" value="Genomic_DNA"/>
</dbReference>
<dbReference type="Pfam" id="PF02746">
    <property type="entry name" value="MR_MLE_N"/>
    <property type="match status" value="1"/>
</dbReference>